<organism evidence="1 2">
    <name type="scientific">Amnibacterium soli</name>
    <dbReference type="NCBI Taxonomy" id="1282736"/>
    <lineage>
        <taxon>Bacteria</taxon>
        <taxon>Bacillati</taxon>
        <taxon>Actinomycetota</taxon>
        <taxon>Actinomycetes</taxon>
        <taxon>Micrococcales</taxon>
        <taxon>Microbacteriaceae</taxon>
        <taxon>Amnibacterium</taxon>
    </lineage>
</organism>
<comment type="caution">
    <text evidence="1">The sequence shown here is derived from an EMBL/GenBank/DDBJ whole genome shotgun (WGS) entry which is preliminary data.</text>
</comment>
<proteinExistence type="predicted"/>
<dbReference type="EMBL" id="BAABLP010000005">
    <property type="protein sequence ID" value="GAA4751602.1"/>
    <property type="molecule type" value="Genomic_DNA"/>
</dbReference>
<sequence length="50" mass="5324">MLHLLLDRAGLDAERVRDVAVRAAVGDEREHLAAPAVLGGKGTGQIHLVR</sequence>
<dbReference type="RefSeq" id="WP_345481611.1">
    <property type="nucleotide sequence ID" value="NZ_BAABLP010000005.1"/>
</dbReference>
<evidence type="ECO:0000313" key="1">
    <source>
        <dbReference type="EMBL" id="GAA4751602.1"/>
    </source>
</evidence>
<protein>
    <submittedName>
        <fullName evidence="1">Uncharacterized protein</fullName>
    </submittedName>
</protein>
<name>A0ABP8ZC16_9MICO</name>
<reference evidence="2" key="1">
    <citation type="journal article" date="2019" name="Int. J. Syst. Evol. Microbiol.">
        <title>The Global Catalogue of Microorganisms (GCM) 10K type strain sequencing project: providing services to taxonomists for standard genome sequencing and annotation.</title>
        <authorList>
            <consortium name="The Broad Institute Genomics Platform"/>
            <consortium name="The Broad Institute Genome Sequencing Center for Infectious Disease"/>
            <person name="Wu L."/>
            <person name="Ma J."/>
        </authorList>
    </citation>
    <scope>NUCLEOTIDE SEQUENCE [LARGE SCALE GENOMIC DNA]</scope>
    <source>
        <strain evidence="2">JCM 19015</strain>
    </source>
</reference>
<accession>A0ABP8ZC16</accession>
<dbReference type="Proteomes" id="UP001500121">
    <property type="component" value="Unassembled WGS sequence"/>
</dbReference>
<gene>
    <name evidence="1" type="ORF">GCM10025783_25280</name>
</gene>
<keyword evidence="2" id="KW-1185">Reference proteome</keyword>
<evidence type="ECO:0000313" key="2">
    <source>
        <dbReference type="Proteomes" id="UP001500121"/>
    </source>
</evidence>